<dbReference type="Pfam" id="PF00725">
    <property type="entry name" value="3HCDH"/>
    <property type="match status" value="1"/>
</dbReference>
<dbReference type="EMBL" id="SACR01000002">
    <property type="protein sequence ID" value="RVU47294.1"/>
    <property type="molecule type" value="Genomic_DNA"/>
</dbReference>
<keyword evidence="5" id="KW-0520">NAD</keyword>
<protein>
    <submittedName>
        <fullName evidence="10">3-hydroxyacyl-CoA dehydrogenase/enoyl-CoA hydratase family protein</fullName>
    </submittedName>
</protein>
<evidence type="ECO:0000259" key="8">
    <source>
        <dbReference type="Pfam" id="PF00725"/>
    </source>
</evidence>
<dbReference type="InterPro" id="IPR008927">
    <property type="entry name" value="6-PGluconate_DH-like_C_sf"/>
</dbReference>
<evidence type="ECO:0000256" key="3">
    <source>
        <dbReference type="ARBA" id="ARBA00022963"/>
    </source>
</evidence>
<dbReference type="Pfam" id="PF02737">
    <property type="entry name" value="3HCDH_N"/>
    <property type="match status" value="1"/>
</dbReference>
<dbReference type="Gene3D" id="3.40.50.720">
    <property type="entry name" value="NAD(P)-binding Rossmann-like Domain"/>
    <property type="match status" value="1"/>
</dbReference>
<dbReference type="InterPro" id="IPR006108">
    <property type="entry name" value="3HC_DH_C"/>
</dbReference>
<keyword evidence="4" id="KW-0560">Oxidoreductase</keyword>
<dbReference type="Proteomes" id="UP000285575">
    <property type="component" value="Unassembled WGS sequence"/>
</dbReference>
<evidence type="ECO:0000256" key="7">
    <source>
        <dbReference type="ARBA" id="ARBA00049556"/>
    </source>
</evidence>
<evidence type="ECO:0000256" key="2">
    <source>
        <dbReference type="ARBA" id="ARBA00022832"/>
    </source>
</evidence>
<evidence type="ECO:0000313" key="10">
    <source>
        <dbReference type="EMBL" id="RVU47294.1"/>
    </source>
</evidence>
<dbReference type="PANTHER" id="PTHR48075">
    <property type="entry name" value="3-HYDROXYACYL-COA DEHYDROGENASE FAMILY PROTEIN"/>
    <property type="match status" value="1"/>
</dbReference>
<comment type="pathway">
    <text evidence="1">Lipid metabolism; fatty acid beta-oxidation.</text>
</comment>
<evidence type="ECO:0000259" key="9">
    <source>
        <dbReference type="Pfam" id="PF02737"/>
    </source>
</evidence>
<accession>A0A437RKH6</accession>
<dbReference type="GO" id="GO:0006635">
    <property type="term" value="P:fatty acid beta-oxidation"/>
    <property type="evidence" value="ECO:0007669"/>
    <property type="project" value="UniProtKB-UniPathway"/>
</dbReference>
<gene>
    <name evidence="10" type="ORF">EOE66_05975</name>
</gene>
<dbReference type="RefSeq" id="WP_128227758.1">
    <property type="nucleotide sequence ID" value="NZ_SACR01000002.1"/>
</dbReference>
<dbReference type="CDD" id="cd06558">
    <property type="entry name" value="crotonase-like"/>
    <property type="match status" value="1"/>
</dbReference>
<evidence type="ECO:0000256" key="6">
    <source>
        <dbReference type="ARBA" id="ARBA00023098"/>
    </source>
</evidence>
<keyword evidence="2" id="KW-0276">Fatty acid metabolism</keyword>
<proteinExistence type="predicted"/>
<dbReference type="GO" id="GO:0070403">
    <property type="term" value="F:NAD+ binding"/>
    <property type="evidence" value="ECO:0007669"/>
    <property type="project" value="InterPro"/>
</dbReference>
<keyword evidence="3" id="KW-0442">Lipid degradation</keyword>
<name>A0A437RKH6_9BURK</name>
<evidence type="ECO:0000256" key="5">
    <source>
        <dbReference type="ARBA" id="ARBA00023027"/>
    </source>
</evidence>
<dbReference type="AlphaFoldDB" id="A0A437RKH6"/>
<reference evidence="10 11" key="1">
    <citation type="submission" date="2019-01" db="EMBL/GenBank/DDBJ databases">
        <authorList>
            <person name="Chen W.-M."/>
        </authorList>
    </citation>
    <scope>NUCLEOTIDE SEQUENCE [LARGE SCALE GENOMIC DNA]</scope>
    <source>
        <strain evidence="10 11">KYPY4</strain>
    </source>
</reference>
<organism evidence="10 11">
    <name type="scientific">Rubrivivax rivuli</name>
    <dbReference type="NCBI Taxonomy" id="1862385"/>
    <lineage>
        <taxon>Bacteria</taxon>
        <taxon>Pseudomonadati</taxon>
        <taxon>Pseudomonadota</taxon>
        <taxon>Betaproteobacteria</taxon>
        <taxon>Burkholderiales</taxon>
        <taxon>Sphaerotilaceae</taxon>
        <taxon>Rubrivivax</taxon>
    </lineage>
</organism>
<dbReference type="OrthoDB" id="5287258at2"/>
<comment type="caution">
    <text evidence="10">The sequence shown here is derived from an EMBL/GenBank/DDBJ whole genome shotgun (WGS) entry which is preliminary data.</text>
</comment>
<evidence type="ECO:0000256" key="1">
    <source>
        <dbReference type="ARBA" id="ARBA00005005"/>
    </source>
</evidence>
<dbReference type="Pfam" id="PF00378">
    <property type="entry name" value="ECH_1"/>
    <property type="match status" value="1"/>
</dbReference>
<comment type="catalytic activity">
    <reaction evidence="7">
        <text>a (3S)-3-hydroxyacyl-CoA + NAD(+) = a 3-oxoacyl-CoA + NADH + H(+)</text>
        <dbReference type="Rhea" id="RHEA:22432"/>
        <dbReference type="ChEBI" id="CHEBI:15378"/>
        <dbReference type="ChEBI" id="CHEBI:57318"/>
        <dbReference type="ChEBI" id="CHEBI:57540"/>
        <dbReference type="ChEBI" id="CHEBI:57945"/>
        <dbReference type="ChEBI" id="CHEBI:90726"/>
        <dbReference type="EC" id="1.1.1.35"/>
    </reaction>
</comment>
<dbReference type="Gene3D" id="1.10.1040.50">
    <property type="match status" value="1"/>
</dbReference>
<dbReference type="InterPro" id="IPR029045">
    <property type="entry name" value="ClpP/crotonase-like_dom_sf"/>
</dbReference>
<dbReference type="InterPro" id="IPR036291">
    <property type="entry name" value="NAD(P)-bd_dom_sf"/>
</dbReference>
<dbReference type="UniPathway" id="UPA00659"/>
<dbReference type="GO" id="GO:0003857">
    <property type="term" value="F:(3S)-3-hydroxyacyl-CoA dehydrogenase (NAD+) activity"/>
    <property type="evidence" value="ECO:0007669"/>
    <property type="project" value="UniProtKB-EC"/>
</dbReference>
<sequence>MNRFQVRKVAVLGAGVMGAQIAAHLVNCKVPVVLFDLPAKEGPKNGIVTKAIEGLKKLKPAPLGVPEDAARIQAANYEEHLALLGECDLVIEAIAERMDWKLDLYQKIAGSLAPHAIVASNTSGLSITKLSEVLPESIQPRFCGIHFFNPPRYMALVELINTPATMPEVLDQLEAFVTSALGKSVVRAKDTPNFIANRVGIAGMLATIKEAENYGLSYDVVDDLTGKKLGRASSGTFRTADVVGLDTMAHVIKTLQDNLADDPFFPSYSTPAVLKALIEKGALGQKAGAGFYKKVGKDILRLDPAKADYVPAGGKAEPIVERMLKKPAAERLKLLRESSNPQAQFLWAIHRNAFHYAAVHLGSIADTARDVDFAMRWGFGMKQGPFELWQDAGWQQVAGWVKEDIEAGKALSSAPLPAWVFDGRTGVHTPEGSWSPTKGAYVPGSSLPVYQRQHFPETVLGAGAAAPLSSGTEVFKNDEVRVWTLDGEVLILSITSKLHLIGTGVVEGLHKAVELAEAGYKGLVIWSPDDVFSAGANLEQTLPVFMKEGAKGIAPVILQLQTALLRMRYAQVPVVAAMRGIALGGGCEIALHCARRVAAMETYVGLVEVGVGLIPGGGGLTYIARRAAEMAAAGNANADIMKFATDGFTNAAMAKVGTSAIESRKLGYLLDTDIVVPHKDELLFVASTQAKAMFDSGYRPPHKALFPVAGRSAIATIMGQLANMRDGGFISAHDFHISTLIAQVVCGGDVDAGSLVSEEYLMAMERSRFCSLLEHPKSQERIMGMLQTGKPVRN</sequence>
<feature type="domain" description="3-hydroxyacyl-CoA dehydrogenase NAD binding" evidence="9">
    <location>
        <begin position="8"/>
        <end position="191"/>
    </location>
</feature>
<dbReference type="Gene3D" id="3.90.226.10">
    <property type="entry name" value="2-enoyl-CoA Hydratase, Chain A, domain 1"/>
    <property type="match status" value="1"/>
</dbReference>
<keyword evidence="6" id="KW-0443">Lipid metabolism</keyword>
<dbReference type="SUPFAM" id="SSF48179">
    <property type="entry name" value="6-phosphogluconate dehydrogenase C-terminal domain-like"/>
    <property type="match status" value="2"/>
</dbReference>
<keyword evidence="11" id="KW-1185">Reference proteome</keyword>
<feature type="domain" description="3-hydroxyacyl-CoA dehydrogenase C-terminal" evidence="8">
    <location>
        <begin position="194"/>
        <end position="293"/>
    </location>
</feature>
<dbReference type="InterPro" id="IPR006176">
    <property type="entry name" value="3-OHacyl-CoA_DH_NAD-bd"/>
</dbReference>
<dbReference type="InterPro" id="IPR001753">
    <property type="entry name" value="Enoyl-CoA_hydra/iso"/>
</dbReference>
<evidence type="ECO:0000313" key="11">
    <source>
        <dbReference type="Proteomes" id="UP000285575"/>
    </source>
</evidence>
<dbReference type="SUPFAM" id="SSF51735">
    <property type="entry name" value="NAD(P)-binding Rossmann-fold domains"/>
    <property type="match status" value="1"/>
</dbReference>
<evidence type="ECO:0000256" key="4">
    <source>
        <dbReference type="ARBA" id="ARBA00023002"/>
    </source>
</evidence>
<dbReference type="SUPFAM" id="SSF52096">
    <property type="entry name" value="ClpP/crotonase"/>
    <property type="match status" value="1"/>
</dbReference>
<dbReference type="PANTHER" id="PTHR48075:SF7">
    <property type="entry name" value="3-HYDROXYACYL-COA DEHYDROGENASE-RELATED"/>
    <property type="match status" value="1"/>
</dbReference>